<dbReference type="Proteomes" id="UP001376459">
    <property type="component" value="Unassembled WGS sequence"/>
</dbReference>
<protein>
    <submittedName>
        <fullName evidence="2">Uncharacterized protein</fullName>
    </submittedName>
</protein>
<keyword evidence="3" id="KW-1185">Reference proteome</keyword>
<feature type="compositionally biased region" description="Basic and acidic residues" evidence="1">
    <location>
        <begin position="219"/>
        <end position="240"/>
    </location>
</feature>
<evidence type="ECO:0000256" key="1">
    <source>
        <dbReference type="SAM" id="MobiDB-lite"/>
    </source>
</evidence>
<evidence type="ECO:0000313" key="3">
    <source>
        <dbReference type="Proteomes" id="UP001376459"/>
    </source>
</evidence>
<organism evidence="2 3">
    <name type="scientific">Streptomyces machairae</name>
    <dbReference type="NCBI Taxonomy" id="3134109"/>
    <lineage>
        <taxon>Bacteria</taxon>
        <taxon>Bacillati</taxon>
        <taxon>Actinomycetota</taxon>
        <taxon>Actinomycetes</taxon>
        <taxon>Kitasatosporales</taxon>
        <taxon>Streptomycetaceae</taxon>
        <taxon>Streptomyces</taxon>
    </lineage>
</organism>
<accession>A0ABU8UUL2</accession>
<sequence length="257" mass="27501">MSSQEIATREEETAAVVAHVNASPPTESELEAWARDAIAISNIAANIATTSLAGQYRGKPDEVTAVILAGHELGIQPMTSLKSIDVIQGQPALRAHAMRGLLQSKGHEIELVESDDVHCVMRGRRKGADAWQEVVWDIPRAQRLGLMGKDQWKKQPKTMLINRATGEICRLVASDALHGMPYAAEELDGYVHGEVTQPKAPLSVAAITAPTPAGQPASEAEHTVERADQAPETGDGRWGEDAASGSTDWPDVTQPPA</sequence>
<comment type="caution">
    <text evidence="2">The sequence shown here is derived from an EMBL/GenBank/DDBJ whole genome shotgun (WGS) entry which is preliminary data.</text>
</comment>
<gene>
    <name evidence="2" type="ORF">WKI71_36820</name>
</gene>
<feature type="region of interest" description="Disordered" evidence="1">
    <location>
        <begin position="210"/>
        <end position="257"/>
    </location>
</feature>
<dbReference type="EMBL" id="JBBKAK010000001">
    <property type="protein sequence ID" value="MEJ8671920.1"/>
    <property type="molecule type" value="Genomic_DNA"/>
</dbReference>
<evidence type="ECO:0000313" key="2">
    <source>
        <dbReference type="EMBL" id="MEJ8671920.1"/>
    </source>
</evidence>
<reference evidence="2 3" key="1">
    <citation type="submission" date="2024-03" db="EMBL/GenBank/DDBJ databases">
        <title>Novel Streptomyces species of biotechnological and ecological value are a feature of Machair soil.</title>
        <authorList>
            <person name="Prole J.R."/>
            <person name="Goodfellow M."/>
            <person name="Allenby N."/>
            <person name="Ward A.C."/>
        </authorList>
    </citation>
    <scope>NUCLEOTIDE SEQUENCE [LARGE SCALE GENOMIC DNA]</scope>
    <source>
        <strain evidence="2 3">MS1.AVA.1</strain>
    </source>
</reference>
<proteinExistence type="predicted"/>
<name>A0ABU8UUL2_9ACTN</name>